<evidence type="ECO:0000256" key="1">
    <source>
        <dbReference type="SAM" id="MobiDB-lite"/>
    </source>
</evidence>
<evidence type="ECO:0000313" key="4">
    <source>
        <dbReference type="Proteomes" id="UP000215914"/>
    </source>
</evidence>
<accession>A0A251T3C2</accession>
<evidence type="ECO:0000313" key="3">
    <source>
        <dbReference type="EMBL" id="OTG04381.1"/>
    </source>
</evidence>
<reference evidence="2" key="3">
    <citation type="submission" date="2020-06" db="EMBL/GenBank/DDBJ databases">
        <title>Helianthus annuus Genome sequencing and assembly Release 2.</title>
        <authorList>
            <person name="Gouzy J."/>
            <person name="Langlade N."/>
            <person name="Munos S."/>
        </authorList>
    </citation>
    <scope>NUCLEOTIDE SEQUENCE</scope>
    <source>
        <tissue evidence="2">Leaves</tissue>
    </source>
</reference>
<evidence type="ECO:0000313" key="2">
    <source>
        <dbReference type="EMBL" id="KAF5776966.1"/>
    </source>
</evidence>
<dbReference type="InParanoid" id="A0A251T3C2"/>
<keyword evidence="4" id="KW-1185">Reference proteome</keyword>
<proteinExistence type="predicted"/>
<feature type="compositionally biased region" description="Basic and acidic residues" evidence="1">
    <location>
        <begin position="41"/>
        <end position="50"/>
    </location>
</feature>
<dbReference type="AlphaFoldDB" id="A0A251T3C2"/>
<reference evidence="3" key="2">
    <citation type="submission" date="2017-02" db="EMBL/GenBank/DDBJ databases">
        <title>Sunflower complete genome.</title>
        <authorList>
            <person name="Langlade N."/>
            <person name="Munos S."/>
        </authorList>
    </citation>
    <scope>NUCLEOTIDE SEQUENCE [LARGE SCALE GENOMIC DNA]</scope>
    <source>
        <tissue evidence="3">Leaves</tissue>
    </source>
</reference>
<dbReference type="Gramene" id="mRNA:HanXRQr2_Chr12g0530121">
    <property type="protein sequence ID" value="CDS:HanXRQr2_Chr12g0530121.1"/>
    <property type="gene ID" value="HanXRQr2_Chr12g0530121"/>
</dbReference>
<reference evidence="2 4" key="1">
    <citation type="journal article" date="2017" name="Nature">
        <title>The sunflower genome provides insights into oil metabolism, flowering and Asterid evolution.</title>
        <authorList>
            <person name="Badouin H."/>
            <person name="Gouzy J."/>
            <person name="Grassa C.J."/>
            <person name="Murat F."/>
            <person name="Staton S.E."/>
            <person name="Cottret L."/>
            <person name="Lelandais-Briere C."/>
            <person name="Owens G.L."/>
            <person name="Carrere S."/>
            <person name="Mayjonade B."/>
            <person name="Legrand L."/>
            <person name="Gill N."/>
            <person name="Kane N.C."/>
            <person name="Bowers J.E."/>
            <person name="Hubner S."/>
            <person name="Bellec A."/>
            <person name="Berard A."/>
            <person name="Berges H."/>
            <person name="Blanchet N."/>
            <person name="Boniface M.C."/>
            <person name="Brunel D."/>
            <person name="Catrice O."/>
            <person name="Chaidir N."/>
            <person name="Claudel C."/>
            <person name="Donnadieu C."/>
            <person name="Faraut T."/>
            <person name="Fievet G."/>
            <person name="Helmstetter N."/>
            <person name="King M."/>
            <person name="Knapp S.J."/>
            <person name="Lai Z."/>
            <person name="Le Paslier M.C."/>
            <person name="Lippi Y."/>
            <person name="Lorenzon L."/>
            <person name="Mandel J.R."/>
            <person name="Marage G."/>
            <person name="Marchand G."/>
            <person name="Marquand E."/>
            <person name="Bret-Mestries E."/>
            <person name="Morien E."/>
            <person name="Nambeesan S."/>
            <person name="Nguyen T."/>
            <person name="Pegot-Espagnet P."/>
            <person name="Pouilly N."/>
            <person name="Raftis F."/>
            <person name="Sallet E."/>
            <person name="Schiex T."/>
            <person name="Thomas J."/>
            <person name="Vandecasteele C."/>
            <person name="Vares D."/>
            <person name="Vear F."/>
            <person name="Vautrin S."/>
            <person name="Crespi M."/>
            <person name="Mangin B."/>
            <person name="Burke J.M."/>
            <person name="Salse J."/>
            <person name="Munos S."/>
            <person name="Vincourt P."/>
            <person name="Rieseberg L.H."/>
            <person name="Langlade N.B."/>
        </authorList>
    </citation>
    <scope>NUCLEOTIDE SEQUENCE [LARGE SCALE GENOMIC DNA]</scope>
    <source>
        <strain evidence="4">cv. SF193</strain>
        <tissue evidence="2">Leaves</tissue>
    </source>
</reference>
<dbReference type="EMBL" id="CM007901">
    <property type="protein sequence ID" value="OTG04381.1"/>
    <property type="molecule type" value="Genomic_DNA"/>
</dbReference>
<feature type="region of interest" description="Disordered" evidence="1">
    <location>
        <begin position="40"/>
        <end position="64"/>
    </location>
</feature>
<dbReference type="Proteomes" id="UP000215914">
    <property type="component" value="Chromosome 12"/>
</dbReference>
<gene>
    <name evidence="3" type="ORF">HannXRQ_Chr12g0361621</name>
    <name evidence="2" type="ORF">HanXRQr2_Chr12g0530121</name>
</gene>
<dbReference type="EMBL" id="MNCJ02000327">
    <property type="protein sequence ID" value="KAF5776966.1"/>
    <property type="molecule type" value="Genomic_DNA"/>
</dbReference>
<organism evidence="3 4">
    <name type="scientific">Helianthus annuus</name>
    <name type="common">Common sunflower</name>
    <dbReference type="NCBI Taxonomy" id="4232"/>
    <lineage>
        <taxon>Eukaryota</taxon>
        <taxon>Viridiplantae</taxon>
        <taxon>Streptophyta</taxon>
        <taxon>Embryophyta</taxon>
        <taxon>Tracheophyta</taxon>
        <taxon>Spermatophyta</taxon>
        <taxon>Magnoliopsida</taxon>
        <taxon>eudicotyledons</taxon>
        <taxon>Gunneridae</taxon>
        <taxon>Pentapetalae</taxon>
        <taxon>asterids</taxon>
        <taxon>campanulids</taxon>
        <taxon>Asterales</taxon>
        <taxon>Asteraceae</taxon>
        <taxon>Asteroideae</taxon>
        <taxon>Heliantheae alliance</taxon>
        <taxon>Heliantheae</taxon>
        <taxon>Helianthus</taxon>
    </lineage>
</organism>
<feature type="region of interest" description="Disordered" evidence="1">
    <location>
        <begin position="1"/>
        <end position="21"/>
    </location>
</feature>
<sequence length="64" mass="7570">MLSESHLQSQHNPQTQPNHLTLLQIDPVFRLITNRNHPFTYKRERERTEGDPAMAYGRPPTVFR</sequence>
<name>A0A251T3C2_HELAN</name>
<protein>
    <submittedName>
        <fullName evidence="3">Uncharacterized protein</fullName>
    </submittedName>
</protein>